<organism evidence="3 4">
    <name type="scientific">Tautonia plasticadhaerens</name>
    <dbReference type="NCBI Taxonomy" id="2527974"/>
    <lineage>
        <taxon>Bacteria</taxon>
        <taxon>Pseudomonadati</taxon>
        <taxon>Planctomycetota</taxon>
        <taxon>Planctomycetia</taxon>
        <taxon>Isosphaerales</taxon>
        <taxon>Isosphaeraceae</taxon>
        <taxon>Tautonia</taxon>
    </lineage>
</organism>
<dbReference type="AlphaFoldDB" id="A0A518GUL8"/>
<dbReference type="KEGG" id="tpla:ElP_01080"/>
<evidence type="ECO:0000256" key="1">
    <source>
        <dbReference type="SAM" id="MobiDB-lite"/>
    </source>
</evidence>
<keyword evidence="2" id="KW-0472">Membrane</keyword>
<protein>
    <submittedName>
        <fullName evidence="3">Uncharacterized protein</fullName>
    </submittedName>
</protein>
<accession>A0A518GUL8</accession>
<gene>
    <name evidence="3" type="ORF">ElP_01080</name>
</gene>
<sequence length="189" mass="20724">MIRRRFMGHVASSPRYDRGLRRPGRAARGFPCWLIFVAFAAFMTTIGITITIDQVVRMVRHATGEVRSVIPGDPVRPPPRRGGRRAGGSEGRQGAAPAEPRRRGRLAGEAIEEAGLRGREGGFPGPEILREDWIVDPEQREVAVLLRGGEGPGARWEERVDRGEEAIGGDRLPRIAVAVEAFWAGVSED</sequence>
<keyword evidence="4" id="KW-1185">Reference proteome</keyword>
<feature type="transmembrane region" description="Helical" evidence="2">
    <location>
        <begin position="30"/>
        <end position="52"/>
    </location>
</feature>
<keyword evidence="2" id="KW-1133">Transmembrane helix</keyword>
<dbReference type="RefSeq" id="WP_145266266.1">
    <property type="nucleotide sequence ID" value="NZ_CP036426.1"/>
</dbReference>
<feature type="region of interest" description="Disordered" evidence="1">
    <location>
        <begin position="68"/>
        <end position="106"/>
    </location>
</feature>
<evidence type="ECO:0000256" key="2">
    <source>
        <dbReference type="SAM" id="Phobius"/>
    </source>
</evidence>
<dbReference type="Proteomes" id="UP000317835">
    <property type="component" value="Chromosome"/>
</dbReference>
<dbReference type="EMBL" id="CP036426">
    <property type="protein sequence ID" value="QDV32280.1"/>
    <property type="molecule type" value="Genomic_DNA"/>
</dbReference>
<reference evidence="3 4" key="1">
    <citation type="submission" date="2019-02" db="EMBL/GenBank/DDBJ databases">
        <title>Deep-cultivation of Planctomycetes and their phenomic and genomic characterization uncovers novel biology.</title>
        <authorList>
            <person name="Wiegand S."/>
            <person name="Jogler M."/>
            <person name="Boedeker C."/>
            <person name="Pinto D."/>
            <person name="Vollmers J."/>
            <person name="Rivas-Marin E."/>
            <person name="Kohn T."/>
            <person name="Peeters S.H."/>
            <person name="Heuer A."/>
            <person name="Rast P."/>
            <person name="Oberbeckmann S."/>
            <person name="Bunk B."/>
            <person name="Jeske O."/>
            <person name="Meyerdierks A."/>
            <person name="Storesund J.E."/>
            <person name="Kallscheuer N."/>
            <person name="Luecker S."/>
            <person name="Lage O.M."/>
            <person name="Pohl T."/>
            <person name="Merkel B.J."/>
            <person name="Hornburger P."/>
            <person name="Mueller R.-W."/>
            <person name="Bruemmer F."/>
            <person name="Labrenz M."/>
            <person name="Spormann A.M."/>
            <person name="Op den Camp H."/>
            <person name="Overmann J."/>
            <person name="Amann R."/>
            <person name="Jetten M.S.M."/>
            <person name="Mascher T."/>
            <person name="Medema M.H."/>
            <person name="Devos D.P."/>
            <person name="Kaster A.-K."/>
            <person name="Ovreas L."/>
            <person name="Rohde M."/>
            <person name="Galperin M.Y."/>
            <person name="Jogler C."/>
        </authorList>
    </citation>
    <scope>NUCLEOTIDE SEQUENCE [LARGE SCALE GENOMIC DNA]</scope>
    <source>
        <strain evidence="3 4">ElP</strain>
    </source>
</reference>
<proteinExistence type="predicted"/>
<evidence type="ECO:0000313" key="3">
    <source>
        <dbReference type="EMBL" id="QDV32280.1"/>
    </source>
</evidence>
<evidence type="ECO:0000313" key="4">
    <source>
        <dbReference type="Proteomes" id="UP000317835"/>
    </source>
</evidence>
<keyword evidence="2" id="KW-0812">Transmembrane</keyword>
<name>A0A518GUL8_9BACT</name>